<keyword evidence="8" id="KW-0464">Manganese</keyword>
<gene>
    <name evidence="11" type="ORF">M427DRAFT_56977</name>
</gene>
<dbReference type="InterPro" id="IPR019818">
    <property type="entry name" value="IsoCit/isopropylmalate_DH_CS"/>
</dbReference>
<keyword evidence="7" id="KW-0520">NAD</keyword>
<dbReference type="OMA" id="VGMIWAG"/>
<organism evidence="11 12">
    <name type="scientific">Gonapodya prolifera (strain JEL478)</name>
    <name type="common">Monoblepharis prolifera</name>
    <dbReference type="NCBI Taxonomy" id="1344416"/>
    <lineage>
        <taxon>Eukaryota</taxon>
        <taxon>Fungi</taxon>
        <taxon>Fungi incertae sedis</taxon>
        <taxon>Chytridiomycota</taxon>
        <taxon>Chytridiomycota incertae sedis</taxon>
        <taxon>Monoblepharidomycetes</taxon>
        <taxon>Monoblepharidales</taxon>
        <taxon>Gonapodyaceae</taxon>
        <taxon>Gonapodya</taxon>
    </lineage>
</organism>
<evidence type="ECO:0000256" key="1">
    <source>
        <dbReference type="ARBA" id="ARBA00001936"/>
    </source>
</evidence>
<dbReference type="GO" id="GO:0046553">
    <property type="term" value="F:D-malate dehydrogenase (decarboxylating) (NAD+) activity"/>
    <property type="evidence" value="ECO:0007669"/>
    <property type="project" value="UniProtKB-EC"/>
</dbReference>
<dbReference type="EC" id="1.1.1.83" evidence="4"/>
<comment type="catalytic activity">
    <reaction evidence="9">
        <text>(R)-malate + NAD(+) = pyruvate + CO2 + NADH</text>
        <dbReference type="Rhea" id="RHEA:18365"/>
        <dbReference type="ChEBI" id="CHEBI:15361"/>
        <dbReference type="ChEBI" id="CHEBI:15588"/>
        <dbReference type="ChEBI" id="CHEBI:16526"/>
        <dbReference type="ChEBI" id="CHEBI:57540"/>
        <dbReference type="ChEBI" id="CHEBI:57945"/>
        <dbReference type="EC" id="1.1.1.83"/>
    </reaction>
</comment>
<evidence type="ECO:0000256" key="3">
    <source>
        <dbReference type="ARBA" id="ARBA00007769"/>
    </source>
</evidence>
<evidence type="ECO:0000259" key="10">
    <source>
        <dbReference type="SMART" id="SM01329"/>
    </source>
</evidence>
<keyword evidence="5" id="KW-0479">Metal-binding</keyword>
<accession>A0A139AE93</accession>
<dbReference type="EMBL" id="KQ965764">
    <property type="protein sequence ID" value="KXS15080.1"/>
    <property type="molecule type" value="Genomic_DNA"/>
</dbReference>
<name>A0A139AE93_GONPJ</name>
<dbReference type="NCBIfam" id="TIGR02089">
    <property type="entry name" value="TTC"/>
    <property type="match status" value="1"/>
</dbReference>
<dbReference type="InterPro" id="IPR050501">
    <property type="entry name" value="ICDH/IPMDH"/>
</dbReference>
<dbReference type="OrthoDB" id="10261637at2759"/>
<dbReference type="GO" id="GO:0051287">
    <property type="term" value="F:NAD binding"/>
    <property type="evidence" value="ECO:0007669"/>
    <property type="project" value="InterPro"/>
</dbReference>
<dbReference type="PANTHER" id="PTHR43275:SF1">
    <property type="entry name" value="D-MALATE DEHYDROGENASE [DECARBOXYLATING]"/>
    <property type="match status" value="1"/>
</dbReference>
<dbReference type="Gene3D" id="3.40.718.10">
    <property type="entry name" value="Isopropylmalate Dehydrogenase"/>
    <property type="match status" value="1"/>
</dbReference>
<sequence length="360" mass="38725">MPSTVLKIAAVPGDGIGKETVPEGIKVVDAAAERFGFKVEWTHFNDWTCENYAKTGTIVPGGIDEGIKILKAYDSIFLGAVGWPGVADHISLWDLLIPIRRAFGLFANVRPAQNLPGVRCPLANKKPGDIDLLIVRENVEGEYSQVGGRIYQGTEDDIAIQEAIFTRRGVDRIIRYAFELARSRPKKHLTSATKSNGIIHSMPFWDERFNAIKKEYPDVKTNQFHIDILCARLVTNPEWFDTIVASNLFGDILSDLAPAVAAGGIGVAPSSNINPKERLGLFEPVHGSAPDIYGKGIANPIGQISSGAMMLRHLGQTEAANAIDRAIAKVLADGIKTGDLGGKSSTSEVGDAVAQSVATV</sequence>
<comment type="similarity">
    <text evidence="3">Belongs to the isocitrate and isopropylmalate dehydrogenases family.</text>
</comment>
<dbReference type="PANTHER" id="PTHR43275">
    <property type="entry name" value="D-MALATE DEHYDROGENASE [DECARBOXYLATING]"/>
    <property type="match status" value="1"/>
</dbReference>
<dbReference type="SUPFAM" id="SSF53659">
    <property type="entry name" value="Isocitrate/Isopropylmalate dehydrogenase-like"/>
    <property type="match status" value="1"/>
</dbReference>
<comment type="cofactor">
    <cofactor evidence="1">
        <name>Mn(2+)</name>
        <dbReference type="ChEBI" id="CHEBI:29035"/>
    </cofactor>
</comment>
<comment type="cofactor">
    <cofactor evidence="2">
        <name>Mg(2+)</name>
        <dbReference type="ChEBI" id="CHEBI:18420"/>
    </cofactor>
</comment>
<evidence type="ECO:0000256" key="2">
    <source>
        <dbReference type="ARBA" id="ARBA00001946"/>
    </source>
</evidence>
<dbReference type="Proteomes" id="UP000070544">
    <property type="component" value="Unassembled WGS sequence"/>
</dbReference>
<dbReference type="SMART" id="SM01329">
    <property type="entry name" value="Iso_dh"/>
    <property type="match status" value="1"/>
</dbReference>
<evidence type="ECO:0000256" key="8">
    <source>
        <dbReference type="ARBA" id="ARBA00023211"/>
    </source>
</evidence>
<keyword evidence="6" id="KW-0560">Oxidoreductase</keyword>
<dbReference type="STRING" id="1344416.A0A139AE93"/>
<proteinExistence type="inferred from homology"/>
<protein>
    <recommendedName>
        <fullName evidence="4">D-malate dehydrogenase (decarboxylating)</fullName>
        <ecNumber evidence="4">1.1.1.83</ecNumber>
    </recommendedName>
</protein>
<evidence type="ECO:0000256" key="9">
    <source>
        <dbReference type="ARBA" id="ARBA00049301"/>
    </source>
</evidence>
<evidence type="ECO:0000256" key="6">
    <source>
        <dbReference type="ARBA" id="ARBA00023002"/>
    </source>
</evidence>
<dbReference type="AlphaFoldDB" id="A0A139AE93"/>
<feature type="domain" description="Isopropylmalate dehydrogenase-like" evidence="10">
    <location>
        <begin position="7"/>
        <end position="353"/>
    </location>
</feature>
<evidence type="ECO:0000256" key="5">
    <source>
        <dbReference type="ARBA" id="ARBA00022723"/>
    </source>
</evidence>
<evidence type="ECO:0000313" key="11">
    <source>
        <dbReference type="EMBL" id="KXS15080.1"/>
    </source>
</evidence>
<evidence type="ECO:0000256" key="7">
    <source>
        <dbReference type="ARBA" id="ARBA00023027"/>
    </source>
</evidence>
<dbReference type="GO" id="GO:0000287">
    <property type="term" value="F:magnesium ion binding"/>
    <property type="evidence" value="ECO:0007669"/>
    <property type="project" value="InterPro"/>
</dbReference>
<reference evidence="11 12" key="1">
    <citation type="journal article" date="2015" name="Genome Biol. Evol.">
        <title>Phylogenomic analyses indicate that early fungi evolved digesting cell walls of algal ancestors of land plants.</title>
        <authorList>
            <person name="Chang Y."/>
            <person name="Wang S."/>
            <person name="Sekimoto S."/>
            <person name="Aerts A.L."/>
            <person name="Choi C."/>
            <person name="Clum A."/>
            <person name="LaButti K.M."/>
            <person name="Lindquist E.A."/>
            <person name="Yee Ngan C."/>
            <person name="Ohm R.A."/>
            <person name="Salamov A.A."/>
            <person name="Grigoriev I.V."/>
            <person name="Spatafora J.W."/>
            <person name="Berbee M.L."/>
        </authorList>
    </citation>
    <scope>NUCLEOTIDE SEQUENCE [LARGE SCALE GENOMIC DNA]</scope>
    <source>
        <strain evidence="11 12">JEL478</strain>
    </source>
</reference>
<dbReference type="InterPro" id="IPR011829">
    <property type="entry name" value="TTC_DH"/>
</dbReference>
<evidence type="ECO:0000313" key="12">
    <source>
        <dbReference type="Proteomes" id="UP000070544"/>
    </source>
</evidence>
<dbReference type="Pfam" id="PF00180">
    <property type="entry name" value="Iso_dh"/>
    <property type="match status" value="1"/>
</dbReference>
<evidence type="ECO:0000256" key="4">
    <source>
        <dbReference type="ARBA" id="ARBA00013126"/>
    </source>
</evidence>
<dbReference type="PROSITE" id="PS00470">
    <property type="entry name" value="IDH_IMDH"/>
    <property type="match status" value="1"/>
</dbReference>
<dbReference type="InterPro" id="IPR024084">
    <property type="entry name" value="IsoPropMal-DH-like_dom"/>
</dbReference>
<keyword evidence="12" id="KW-1185">Reference proteome</keyword>